<evidence type="ECO:0000256" key="3">
    <source>
        <dbReference type="SAM" id="MobiDB-lite"/>
    </source>
</evidence>
<dbReference type="Gene3D" id="1.25.40.20">
    <property type="entry name" value="Ankyrin repeat-containing domain"/>
    <property type="match status" value="2"/>
</dbReference>
<name>A0AAE0HZY6_9PEZI</name>
<evidence type="ECO:0000259" key="4">
    <source>
        <dbReference type="Pfam" id="PF22939"/>
    </source>
</evidence>
<dbReference type="InterPro" id="IPR027417">
    <property type="entry name" value="P-loop_NTPase"/>
</dbReference>
<dbReference type="SUPFAM" id="SSF52540">
    <property type="entry name" value="P-loop containing nucleoside triphosphate hydrolases"/>
    <property type="match status" value="1"/>
</dbReference>
<dbReference type="Pfam" id="PF12796">
    <property type="entry name" value="Ank_2"/>
    <property type="match status" value="2"/>
</dbReference>
<feature type="region of interest" description="Disordered" evidence="3">
    <location>
        <begin position="579"/>
        <end position="603"/>
    </location>
</feature>
<feature type="domain" description="Nephrocystin 3-like N-terminal" evidence="5">
    <location>
        <begin position="181"/>
        <end position="351"/>
    </location>
</feature>
<evidence type="ECO:0000256" key="2">
    <source>
        <dbReference type="SAM" id="Coils"/>
    </source>
</evidence>
<organism evidence="6 7">
    <name type="scientific">Apodospora peruviana</name>
    <dbReference type="NCBI Taxonomy" id="516989"/>
    <lineage>
        <taxon>Eukaryota</taxon>
        <taxon>Fungi</taxon>
        <taxon>Dikarya</taxon>
        <taxon>Ascomycota</taxon>
        <taxon>Pezizomycotina</taxon>
        <taxon>Sordariomycetes</taxon>
        <taxon>Sordariomycetidae</taxon>
        <taxon>Sordariales</taxon>
        <taxon>Lasiosphaeriaceae</taxon>
        <taxon>Apodospora</taxon>
    </lineage>
</organism>
<comment type="caution">
    <text evidence="6">The sequence shown here is derived from an EMBL/GenBank/DDBJ whole genome shotgun (WGS) entry which is preliminary data.</text>
</comment>
<sequence length="1138" mass="127670">MDVAASVLGILSATVKFAQYLRDVKNAKKELAELEKELSVLASLLYLLGNLGRSLQSTTSVSSESWNHGIRALEADNGPMAQYALALDKLSAKMDSSKKLGSVLVWHFVKEDIMELLDKVERLKATVSMHLNVGQLLGIEELKLLSKKRLGDDRTKDALRWLSMIDSEARQVHLKSLMEKDTGQWFLKSAQFQHWLHQPGPALFCPGIPGAGKTIMVAGVVDHLETYLLPASLKSDTNLAYVYCEYKADSLRPVSELLGEIVRQLVSRNEDLVGPLLLLYDDHVEKRSRPTFDEIYNTLKSILSLQRTVYLVVDALDEIPQENGKRRTFMDTLVRLQAETAGSLRMMVTARPLSDVVSKFKDSPTLEIQAMDEDINKYTTSQFQNFRAPMDDDCKEKVRDCILKTSNGLFLLAHLLLERFVNLHNRKQIKTLINDLSGKLDASRSQQPIDIYKEVYQGTMSRIETQSTQDVDLAKKVLMWITNAARSLTTGELCCALSVEPDATEFDHDNWYSVDLIVAVCAGLVVVDKERNIIQLVHYTAQEYFDALRSEKQAQEIHEELAITCLTYLCLNDFRPAEPADPPRADTAAADDPDDPAPKNCENYGDDGPFRMARWHIHYHGYSDDYYRWHPSRDQTIASQVNSVRLRRMQPQQNSDAGGTDQGPEERYLLDYAANFWAFHYDKTSWRSEAVLAAGLRLACDQQLAAHAFQHATHLYRPWPYLWFSWQKEDGSNRADEEEDDDSANTTTRTRVTGLHLVAAVGLSGLLDELLERIDATPGLNAGARDEGGRTALMWAAHHGHHNIVWTLLERHDVGISVPCCRGDTALHYAARRGWSTVTRYICDKMERRGDVEGAMNSFGETALVQAALEGHAEVVREIRRWEDPDQIYYRSTALGWVNTLHVEVMFGLWPIHLAAQTRPVSTFRLFVEEWGVDVEVKDPKGYNAFMVAVDWGNEGVVRYLLERRRSELITRAAESAAAAVDAVAERLSRSTTLLEADDADDTNADASTIVSSVDTQLAELETEEERLKMFKAAKLAATNWKRLKILQLIVEEAPFVLTLYDPDEDDGNTPTLLAAAVDAANMEAAIYLSSCLLVDEVAVTIAAAEVVTEEKGHVAMESTEILVTSEHAILEAEVVHG</sequence>
<dbReference type="AlphaFoldDB" id="A0AAE0HZY6"/>
<dbReference type="InterPro" id="IPR002110">
    <property type="entry name" value="Ankyrin_rpt"/>
</dbReference>
<reference evidence="6" key="1">
    <citation type="journal article" date="2023" name="Mol. Phylogenet. Evol.">
        <title>Genome-scale phylogeny and comparative genomics of the fungal order Sordariales.</title>
        <authorList>
            <person name="Hensen N."/>
            <person name="Bonometti L."/>
            <person name="Westerberg I."/>
            <person name="Brannstrom I.O."/>
            <person name="Guillou S."/>
            <person name="Cros-Aarteil S."/>
            <person name="Calhoun S."/>
            <person name="Haridas S."/>
            <person name="Kuo A."/>
            <person name="Mondo S."/>
            <person name="Pangilinan J."/>
            <person name="Riley R."/>
            <person name="LaButti K."/>
            <person name="Andreopoulos B."/>
            <person name="Lipzen A."/>
            <person name="Chen C."/>
            <person name="Yan M."/>
            <person name="Daum C."/>
            <person name="Ng V."/>
            <person name="Clum A."/>
            <person name="Steindorff A."/>
            <person name="Ohm R.A."/>
            <person name="Martin F."/>
            <person name="Silar P."/>
            <person name="Natvig D.O."/>
            <person name="Lalanne C."/>
            <person name="Gautier V."/>
            <person name="Ament-Velasquez S.L."/>
            <person name="Kruys A."/>
            <person name="Hutchinson M.I."/>
            <person name="Powell A.J."/>
            <person name="Barry K."/>
            <person name="Miller A.N."/>
            <person name="Grigoriev I.V."/>
            <person name="Debuchy R."/>
            <person name="Gladieux P."/>
            <person name="Hiltunen Thoren M."/>
            <person name="Johannesson H."/>
        </authorList>
    </citation>
    <scope>NUCLEOTIDE SEQUENCE</scope>
    <source>
        <strain evidence="6">CBS 118394</strain>
    </source>
</reference>
<dbReference type="EMBL" id="JAUEDM010000005">
    <property type="protein sequence ID" value="KAK3315764.1"/>
    <property type="molecule type" value="Genomic_DNA"/>
</dbReference>
<accession>A0AAE0HZY6</accession>
<evidence type="ECO:0000313" key="7">
    <source>
        <dbReference type="Proteomes" id="UP001283341"/>
    </source>
</evidence>
<dbReference type="SUPFAM" id="SSF48403">
    <property type="entry name" value="Ankyrin repeat"/>
    <property type="match status" value="1"/>
</dbReference>
<gene>
    <name evidence="6" type="ORF">B0H66DRAFT_604082</name>
</gene>
<keyword evidence="2" id="KW-0175">Coiled coil</keyword>
<keyword evidence="7" id="KW-1185">Reference proteome</keyword>
<dbReference type="Pfam" id="PF22939">
    <property type="entry name" value="WHD_GPIID"/>
    <property type="match status" value="1"/>
</dbReference>
<dbReference type="InterPro" id="IPR054471">
    <property type="entry name" value="GPIID_WHD"/>
</dbReference>
<evidence type="ECO:0000313" key="6">
    <source>
        <dbReference type="EMBL" id="KAK3315764.1"/>
    </source>
</evidence>
<evidence type="ECO:0000259" key="5">
    <source>
        <dbReference type="Pfam" id="PF24883"/>
    </source>
</evidence>
<dbReference type="Proteomes" id="UP001283341">
    <property type="component" value="Unassembled WGS sequence"/>
</dbReference>
<dbReference type="Gene3D" id="3.40.50.300">
    <property type="entry name" value="P-loop containing nucleotide triphosphate hydrolases"/>
    <property type="match status" value="1"/>
</dbReference>
<dbReference type="InterPro" id="IPR036770">
    <property type="entry name" value="Ankyrin_rpt-contain_sf"/>
</dbReference>
<dbReference type="PANTHER" id="PTHR10039:SF15">
    <property type="entry name" value="NACHT DOMAIN-CONTAINING PROTEIN"/>
    <property type="match status" value="1"/>
</dbReference>
<dbReference type="InterPro" id="IPR056884">
    <property type="entry name" value="NPHP3-like_N"/>
</dbReference>
<dbReference type="Pfam" id="PF24883">
    <property type="entry name" value="NPHP3_N"/>
    <property type="match status" value="1"/>
</dbReference>
<dbReference type="PANTHER" id="PTHR10039">
    <property type="entry name" value="AMELOGENIN"/>
    <property type="match status" value="1"/>
</dbReference>
<keyword evidence="1" id="KW-0677">Repeat</keyword>
<dbReference type="SMART" id="SM00248">
    <property type="entry name" value="ANK"/>
    <property type="match status" value="5"/>
</dbReference>
<evidence type="ECO:0008006" key="8">
    <source>
        <dbReference type="Google" id="ProtNLM"/>
    </source>
</evidence>
<evidence type="ECO:0000256" key="1">
    <source>
        <dbReference type="ARBA" id="ARBA00022737"/>
    </source>
</evidence>
<reference evidence="6" key="2">
    <citation type="submission" date="2023-06" db="EMBL/GenBank/DDBJ databases">
        <authorList>
            <consortium name="Lawrence Berkeley National Laboratory"/>
            <person name="Haridas S."/>
            <person name="Hensen N."/>
            <person name="Bonometti L."/>
            <person name="Westerberg I."/>
            <person name="Brannstrom I.O."/>
            <person name="Guillou S."/>
            <person name="Cros-Aarteil S."/>
            <person name="Calhoun S."/>
            <person name="Kuo A."/>
            <person name="Mondo S."/>
            <person name="Pangilinan J."/>
            <person name="Riley R."/>
            <person name="Labutti K."/>
            <person name="Andreopoulos B."/>
            <person name="Lipzen A."/>
            <person name="Chen C."/>
            <person name="Yanf M."/>
            <person name="Daum C."/>
            <person name="Ng V."/>
            <person name="Clum A."/>
            <person name="Steindorff A."/>
            <person name="Ohm R."/>
            <person name="Martin F."/>
            <person name="Silar P."/>
            <person name="Natvig D."/>
            <person name="Lalanne C."/>
            <person name="Gautier V."/>
            <person name="Ament-Velasquez S.L."/>
            <person name="Kruys A."/>
            <person name="Hutchinson M.I."/>
            <person name="Powell A.J."/>
            <person name="Barry K."/>
            <person name="Miller A.N."/>
            <person name="Grigoriev I.V."/>
            <person name="Debuchy R."/>
            <person name="Gladieux P."/>
            <person name="Thoren M.H."/>
            <person name="Johannesson H."/>
        </authorList>
    </citation>
    <scope>NUCLEOTIDE SEQUENCE</scope>
    <source>
        <strain evidence="6">CBS 118394</strain>
    </source>
</reference>
<feature type="domain" description="GPI inositol-deacylase winged helix" evidence="4">
    <location>
        <begin position="466"/>
        <end position="545"/>
    </location>
</feature>
<protein>
    <recommendedName>
        <fullName evidence="8">Ankyrin repeat protein</fullName>
    </recommendedName>
</protein>
<feature type="coiled-coil region" evidence="2">
    <location>
        <begin position="17"/>
        <end position="44"/>
    </location>
</feature>
<proteinExistence type="predicted"/>